<dbReference type="EMBL" id="SZPQ01000024">
    <property type="protein sequence ID" value="TKI04878.1"/>
    <property type="molecule type" value="Genomic_DNA"/>
</dbReference>
<dbReference type="SUPFAM" id="SSF56784">
    <property type="entry name" value="HAD-like"/>
    <property type="match status" value="1"/>
</dbReference>
<dbReference type="PRINTS" id="PR00413">
    <property type="entry name" value="HADHALOGNASE"/>
</dbReference>
<proteinExistence type="inferred from homology"/>
<comment type="function">
    <text evidence="4">Bifunctional enzyme that catalyzes the enolization of 2,3-diketo-5-methylthiopentyl-1-phosphate (DK-MTP-1-P) into the intermediate 2-hydroxy-3-keto-5-methylthiopentenyl-1-phosphate (HK-MTPenyl-1-P), which is then dephosphorylated to form the acireductone 1,2-dihydroxy-3-keto-5-methylthiopentene (DHK-MTPene).</text>
</comment>
<organism evidence="5 6">
    <name type="scientific">Martelella alba</name>
    <dbReference type="NCBI Taxonomy" id="2590451"/>
    <lineage>
        <taxon>Bacteria</taxon>
        <taxon>Pseudomonadati</taxon>
        <taxon>Pseudomonadota</taxon>
        <taxon>Alphaproteobacteria</taxon>
        <taxon>Hyphomicrobiales</taxon>
        <taxon>Aurantimonadaceae</taxon>
        <taxon>Martelella</taxon>
    </lineage>
</organism>
<keyword evidence="2 4" id="KW-0378">Hydrolase</keyword>
<comment type="pathway">
    <text evidence="4">Amino-acid biosynthesis; L-methionine biosynthesis via salvage pathway; L-methionine from S-methyl-5-thio-alpha-D-ribose 1-phosphate: step 3/6.</text>
</comment>
<dbReference type="InterPro" id="IPR036412">
    <property type="entry name" value="HAD-like_sf"/>
</dbReference>
<dbReference type="InterPro" id="IPR023943">
    <property type="entry name" value="Enolase-ppase_E1"/>
</dbReference>
<dbReference type="SFLD" id="SFLDF00044">
    <property type="entry name" value="enolase-phosphatase"/>
    <property type="match status" value="1"/>
</dbReference>
<dbReference type="CDD" id="cd01629">
    <property type="entry name" value="HAD_EP"/>
    <property type="match status" value="1"/>
</dbReference>
<keyword evidence="3 4" id="KW-0486">Methionine biosynthesis</keyword>
<dbReference type="InterPro" id="IPR023214">
    <property type="entry name" value="HAD_sf"/>
</dbReference>
<comment type="cofactor">
    <cofactor evidence="4">
        <name>Mg(2+)</name>
        <dbReference type="ChEBI" id="CHEBI:18420"/>
    </cofactor>
    <text evidence="4">Binds 1 Mg(2+) ion per subunit.</text>
</comment>
<dbReference type="SFLD" id="SFLDS00003">
    <property type="entry name" value="Haloacid_Dehalogenase"/>
    <property type="match status" value="1"/>
</dbReference>
<keyword evidence="4" id="KW-0460">Magnesium</keyword>
<comment type="caution">
    <text evidence="5">The sequence shown here is derived from an EMBL/GenBank/DDBJ whole genome shotgun (WGS) entry which is preliminary data.</text>
</comment>
<evidence type="ECO:0000313" key="6">
    <source>
        <dbReference type="Proteomes" id="UP000305202"/>
    </source>
</evidence>
<sequence>MIKAVVTDIEGTTSDIRFVHQVLFPYARQRLVEYLRRHAHKPETAAALDELRRELARPKADLAELCRALFDFMNEDRKSTALKALQGQIWREGYRAGDFQGHVYTDVAPCLRQWRRQGLALYVYSSGSTEAQQLLFGHSESGDLRPLFSGYFDTRAGAKQQETSYRNIAGQVRLSPADILFLSDSEQELDAARAAGWRTCQLIRDKTVSSGRHPWVRQFNQIDTGDDTR</sequence>
<protein>
    <recommendedName>
        <fullName evidence="4">Enolase-phosphatase E1</fullName>
        <ecNumber evidence="4">3.1.3.77</ecNumber>
    </recommendedName>
    <alternativeName>
        <fullName evidence="4">2,3-diketo-5-methylthio-1-phosphopentane phosphatase</fullName>
    </alternativeName>
</protein>
<evidence type="ECO:0000256" key="3">
    <source>
        <dbReference type="ARBA" id="ARBA00023167"/>
    </source>
</evidence>
<dbReference type="RefSeq" id="WP_136991227.1">
    <property type="nucleotide sequence ID" value="NZ_SZPQ01000024.1"/>
</dbReference>
<dbReference type="GO" id="GO:0043874">
    <property type="term" value="F:acireductone synthase activity"/>
    <property type="evidence" value="ECO:0007669"/>
    <property type="project" value="UniProtKB-EC"/>
</dbReference>
<keyword evidence="4" id="KW-0479">Metal-binding</keyword>
<comment type="catalytic activity">
    <reaction evidence="4">
        <text>5-methylsulfanyl-2,3-dioxopentyl phosphate + H2O = 1,2-dihydroxy-5-(methylsulfanyl)pent-1-en-3-one + phosphate</text>
        <dbReference type="Rhea" id="RHEA:21700"/>
        <dbReference type="ChEBI" id="CHEBI:15377"/>
        <dbReference type="ChEBI" id="CHEBI:43474"/>
        <dbReference type="ChEBI" id="CHEBI:49252"/>
        <dbReference type="ChEBI" id="CHEBI:58828"/>
        <dbReference type="EC" id="3.1.3.77"/>
    </reaction>
</comment>
<keyword evidence="1 4" id="KW-0028">Amino-acid biosynthesis</keyword>
<evidence type="ECO:0000313" key="5">
    <source>
        <dbReference type="EMBL" id="TKI04878.1"/>
    </source>
</evidence>
<dbReference type="SFLD" id="SFLDG01133">
    <property type="entry name" value="C1.5.4:_Enolase-phosphatase_Li"/>
    <property type="match status" value="1"/>
</dbReference>
<keyword evidence="6" id="KW-1185">Reference proteome</keyword>
<evidence type="ECO:0000256" key="4">
    <source>
        <dbReference type="HAMAP-Rule" id="MF_01681"/>
    </source>
</evidence>
<comment type="similarity">
    <text evidence="4">Belongs to the HAD-like hydrolase superfamily. MasA/MtnC family.</text>
</comment>
<comment type="pathway">
    <text evidence="4">Amino-acid biosynthesis; L-methionine biosynthesis via salvage pathway; L-methionine from S-methyl-5-thio-alpha-D-ribose 1-phosphate: step 4/6.</text>
</comment>
<dbReference type="PANTHER" id="PTHR20371:SF1">
    <property type="entry name" value="ENOLASE-PHOSPHATASE E1"/>
    <property type="match status" value="1"/>
</dbReference>
<dbReference type="SFLD" id="SFLDG01129">
    <property type="entry name" value="C1.5:_HAD__Beta-PGM__Phosphata"/>
    <property type="match status" value="1"/>
</dbReference>
<dbReference type="NCBIfam" id="TIGR01691">
    <property type="entry name" value="enolase-ppase"/>
    <property type="match status" value="1"/>
</dbReference>
<accession>A0ABY2SHQ5</accession>
<evidence type="ECO:0000256" key="1">
    <source>
        <dbReference type="ARBA" id="ARBA00022605"/>
    </source>
</evidence>
<gene>
    <name evidence="4 5" type="primary">mtnC</name>
    <name evidence="5" type="ORF">FCN80_16285</name>
</gene>
<dbReference type="Gene3D" id="1.10.720.60">
    <property type="match status" value="1"/>
</dbReference>
<evidence type="ECO:0000256" key="2">
    <source>
        <dbReference type="ARBA" id="ARBA00022801"/>
    </source>
</evidence>
<dbReference type="InterPro" id="IPR006439">
    <property type="entry name" value="HAD-SF_hydro_IA"/>
</dbReference>
<reference evidence="5 6" key="1">
    <citation type="submission" date="2019-04" db="EMBL/GenBank/DDBJ databases">
        <authorList>
            <person name="Li M."/>
            <person name="Gao C."/>
        </authorList>
    </citation>
    <scope>NUCLEOTIDE SEQUENCE [LARGE SCALE GENOMIC DNA]</scope>
    <source>
        <strain evidence="5 6">BGMRC 2031</strain>
    </source>
</reference>
<dbReference type="NCBIfam" id="TIGR01549">
    <property type="entry name" value="HAD-SF-IA-v1"/>
    <property type="match status" value="1"/>
</dbReference>
<dbReference type="HAMAP" id="MF_01681">
    <property type="entry name" value="Salvage_MtnC"/>
    <property type="match status" value="1"/>
</dbReference>
<name>A0ABY2SHQ5_9HYPH</name>
<dbReference type="EC" id="3.1.3.77" evidence="4"/>
<dbReference type="Gene3D" id="3.40.50.1000">
    <property type="entry name" value="HAD superfamily/HAD-like"/>
    <property type="match status" value="1"/>
</dbReference>
<dbReference type="Pfam" id="PF00702">
    <property type="entry name" value="Hydrolase"/>
    <property type="match status" value="1"/>
</dbReference>
<dbReference type="PANTHER" id="PTHR20371">
    <property type="entry name" value="ENOLASE-PHOSPHATASE E1"/>
    <property type="match status" value="1"/>
</dbReference>
<dbReference type="Proteomes" id="UP000305202">
    <property type="component" value="Unassembled WGS sequence"/>
</dbReference>
<comment type="subunit">
    <text evidence="4">Monomer.</text>
</comment>